<accession>A0A8S5UGL5</accession>
<name>A0A8S5UGL5_9CAUD</name>
<evidence type="ECO:0000313" key="3">
    <source>
        <dbReference type="EMBL" id="DAF93616.1"/>
    </source>
</evidence>
<dbReference type="EMBL" id="BK016086">
    <property type="protein sequence ID" value="DAF93616.1"/>
    <property type="molecule type" value="Genomic_DNA"/>
</dbReference>
<protein>
    <submittedName>
        <fullName evidence="3">Uncharacterized protein</fullName>
    </submittedName>
</protein>
<keyword evidence="2" id="KW-1133">Transmembrane helix</keyword>
<reference evidence="3" key="1">
    <citation type="journal article" date="2021" name="Proc. Natl. Acad. Sci. U.S.A.">
        <title>A Catalog of Tens of Thousands of Viruses from Human Metagenomes Reveals Hidden Associations with Chronic Diseases.</title>
        <authorList>
            <person name="Tisza M.J."/>
            <person name="Buck C.B."/>
        </authorList>
    </citation>
    <scope>NUCLEOTIDE SEQUENCE</scope>
    <source>
        <strain evidence="3">Ctshb19</strain>
    </source>
</reference>
<keyword evidence="2" id="KW-0812">Transmembrane</keyword>
<sequence>MEPLHLKLFFGVLGVLIVLCVFAYWRLTKLEKADRVQATAATDIPELAPESEPGGFWNAHSAPVVRDIPFTAEERAQARMKAAESDSESVPEVEAPAETVNSEEAPKFDYPNFEGFPCDSESFDDFVLSMMEHGFVIRFIMPSREVQVIYTEPKSRNPMEALRRIYTAPLSIFPVNLLHDEGRKRTALWAMKKFKREERLPSLDAFIYL</sequence>
<feature type="transmembrane region" description="Helical" evidence="2">
    <location>
        <begin position="6"/>
        <end position="25"/>
    </location>
</feature>
<evidence type="ECO:0000256" key="2">
    <source>
        <dbReference type="SAM" id="Phobius"/>
    </source>
</evidence>
<keyword evidence="2" id="KW-0472">Membrane</keyword>
<feature type="region of interest" description="Disordered" evidence="1">
    <location>
        <begin position="81"/>
        <end position="101"/>
    </location>
</feature>
<evidence type="ECO:0000256" key="1">
    <source>
        <dbReference type="SAM" id="MobiDB-lite"/>
    </source>
</evidence>
<proteinExistence type="predicted"/>
<organism evidence="3">
    <name type="scientific">Myoviridae sp. ctshb19</name>
    <dbReference type="NCBI Taxonomy" id="2825194"/>
    <lineage>
        <taxon>Viruses</taxon>
        <taxon>Duplodnaviria</taxon>
        <taxon>Heunggongvirae</taxon>
        <taxon>Uroviricota</taxon>
        <taxon>Caudoviricetes</taxon>
    </lineage>
</organism>